<protein>
    <submittedName>
        <fullName evidence="3">Uncharacterized protein</fullName>
    </submittedName>
</protein>
<accession>A0A699YN01</accession>
<feature type="coiled-coil region" evidence="1">
    <location>
        <begin position="243"/>
        <end position="280"/>
    </location>
</feature>
<evidence type="ECO:0000313" key="3">
    <source>
        <dbReference type="EMBL" id="GFH11390.1"/>
    </source>
</evidence>
<dbReference type="GO" id="GO:0060271">
    <property type="term" value="P:cilium assembly"/>
    <property type="evidence" value="ECO:0007669"/>
    <property type="project" value="TreeGrafter"/>
</dbReference>
<reference evidence="3 4" key="1">
    <citation type="submission" date="2020-02" db="EMBL/GenBank/DDBJ databases">
        <title>Draft genome sequence of Haematococcus lacustris strain NIES-144.</title>
        <authorList>
            <person name="Morimoto D."/>
            <person name="Nakagawa S."/>
            <person name="Yoshida T."/>
            <person name="Sawayama S."/>
        </authorList>
    </citation>
    <scope>NUCLEOTIDE SEQUENCE [LARGE SCALE GENOMIC DNA]</scope>
    <source>
        <strain evidence="3 4">NIES-144</strain>
    </source>
</reference>
<proteinExistence type="predicted"/>
<feature type="coiled-coil region" evidence="1">
    <location>
        <begin position="189"/>
        <end position="216"/>
    </location>
</feature>
<comment type="caution">
    <text evidence="3">The sequence shown here is derived from an EMBL/GenBank/DDBJ whole genome shotgun (WGS) entry which is preliminary data.</text>
</comment>
<evidence type="ECO:0000256" key="2">
    <source>
        <dbReference type="SAM" id="MobiDB-lite"/>
    </source>
</evidence>
<keyword evidence="1" id="KW-0175">Coiled coil</keyword>
<keyword evidence="4" id="KW-1185">Reference proteome</keyword>
<dbReference type="EMBL" id="BLLF01000398">
    <property type="protein sequence ID" value="GFH11390.1"/>
    <property type="molecule type" value="Genomic_DNA"/>
</dbReference>
<dbReference type="PANTHER" id="PTHR18950:SF0">
    <property type="entry name" value="PROGESTERONE IMMUNOMODULATORY BINDING FACTOR 1"/>
    <property type="match status" value="1"/>
</dbReference>
<sequence length="438" mass="48652">MASVKSKIRKLLADLDLSESGGIEAAVVAASSNSFDEFLLPSKAWQRTADSIDDVDDGCSDVTDTDKDSNIVPPWKPEKQLHLERRALQLMADNKTLEQAARRKDMEIAELQAHLNSVVRDFEAWQREVEARAPLLNTRLQEVRDSLTDLRISDAKYAELKSMDPTALGLLDCVKVAAHEATRELAAENERLRLSMASTREAAARSEEEGARLRAEAARLSTSIVEKEREQQRTTEGLQGQMYDELRARTERLQEDNQRLQVIEASFKRLEQQHQELRLVAQQREHGHEMLVTDKAYLSKQAEFLAAAQSRLQNEVEARDAKIAELQRQKQELFDKLVQTESLKNREGDARLQRELAALQAATHADMERIRAPQGPQPVTRPGEAVAVGHPAEPVCQGGQAQAHPVLPWAAGLLPVGLPPPPACQRPAPAPGSGTRVG</sequence>
<feature type="compositionally biased region" description="Pro residues" evidence="2">
    <location>
        <begin position="419"/>
        <end position="430"/>
    </location>
</feature>
<evidence type="ECO:0000313" key="4">
    <source>
        <dbReference type="Proteomes" id="UP000485058"/>
    </source>
</evidence>
<dbReference type="GO" id="GO:0005815">
    <property type="term" value="C:microtubule organizing center"/>
    <property type="evidence" value="ECO:0007669"/>
    <property type="project" value="TreeGrafter"/>
</dbReference>
<feature type="region of interest" description="Disordered" evidence="2">
    <location>
        <begin position="419"/>
        <end position="438"/>
    </location>
</feature>
<gene>
    <name evidence="3" type="ORF">HaLaN_06879</name>
</gene>
<organism evidence="3 4">
    <name type="scientific">Haematococcus lacustris</name>
    <name type="common">Green alga</name>
    <name type="synonym">Haematococcus pluvialis</name>
    <dbReference type="NCBI Taxonomy" id="44745"/>
    <lineage>
        <taxon>Eukaryota</taxon>
        <taxon>Viridiplantae</taxon>
        <taxon>Chlorophyta</taxon>
        <taxon>core chlorophytes</taxon>
        <taxon>Chlorophyceae</taxon>
        <taxon>CS clade</taxon>
        <taxon>Chlamydomonadales</taxon>
        <taxon>Haematococcaceae</taxon>
        <taxon>Haematococcus</taxon>
    </lineage>
</organism>
<dbReference type="InterPro" id="IPR026205">
    <property type="entry name" value="PIBF1"/>
</dbReference>
<feature type="coiled-coil region" evidence="1">
    <location>
        <begin position="309"/>
        <end position="343"/>
    </location>
</feature>
<dbReference type="Proteomes" id="UP000485058">
    <property type="component" value="Unassembled WGS sequence"/>
</dbReference>
<dbReference type="AlphaFoldDB" id="A0A699YN01"/>
<feature type="coiled-coil region" evidence="1">
    <location>
        <begin position="94"/>
        <end position="128"/>
    </location>
</feature>
<evidence type="ECO:0000256" key="1">
    <source>
        <dbReference type="SAM" id="Coils"/>
    </source>
</evidence>
<dbReference type="PANTHER" id="PTHR18950">
    <property type="entry name" value="PROGESTERONE-INDUCED BLOCKING FACTOR 1"/>
    <property type="match status" value="1"/>
</dbReference>
<name>A0A699YN01_HAELA</name>